<dbReference type="SMR" id="E5DUI2"/>
<dbReference type="PANTHER" id="PTHR43194">
    <property type="entry name" value="HYDROLASE ALPHA/BETA FOLD FAMILY"/>
    <property type="match status" value="1"/>
</dbReference>
<dbReference type="ESTHER" id="9noca-e5dui2">
    <property type="family name" value="6_AlphaBeta_hydrolase"/>
</dbReference>
<evidence type="ECO:0000313" key="2">
    <source>
        <dbReference type="EMBL" id="ADR01086.1"/>
    </source>
</evidence>
<dbReference type="Pfam" id="PF12697">
    <property type="entry name" value="Abhydrolase_6"/>
    <property type="match status" value="1"/>
</dbReference>
<dbReference type="PANTHER" id="PTHR43194:SF2">
    <property type="entry name" value="PEROXISOMAL MEMBRANE PROTEIN LPX1"/>
    <property type="match status" value="1"/>
</dbReference>
<dbReference type="EMBL" id="GU564398">
    <property type="protein sequence ID" value="ADR01086.1"/>
    <property type="molecule type" value="Genomic_DNA"/>
</dbReference>
<dbReference type="SUPFAM" id="SSF53474">
    <property type="entry name" value="alpha/beta-Hydrolases"/>
    <property type="match status" value="1"/>
</dbReference>
<gene>
    <name evidence="2" type="primary">nocK</name>
</gene>
<dbReference type="Gene3D" id="3.40.50.1820">
    <property type="entry name" value="alpha/beta hydrolase"/>
    <property type="match status" value="1"/>
</dbReference>
<organism evidence="2">
    <name type="scientific">Nocardia sp. ATCC 202099</name>
    <dbReference type="NCBI Taxonomy" id="930400"/>
    <lineage>
        <taxon>Bacteria</taxon>
        <taxon>Bacillati</taxon>
        <taxon>Actinomycetota</taxon>
        <taxon>Actinomycetes</taxon>
        <taxon>Mycobacteriales</taxon>
        <taxon>Nocardiaceae</taxon>
        <taxon>Nocardia</taxon>
    </lineage>
</organism>
<sequence>MSREAAGDGSSPVYFLHGLLGTAYGHFGAQIAAWSGRRRVVPVDLPGHGRCPVDAGPDYLDTALEYVAALVDHFGPGHLVAASHLGGPLAVRLAEARPELVESLVLTGFFPGADRESFARLLDGFGVLVEENPELAAEYDRLHPGRWRTTLAEFSGHATAEFDDRARIAAERLGALGCDVLLVNGTLKSAEREAALAARSYGPRVHGVLLDGAGHIASHDAPEAFTAAVEEFWLGAALRALLRENDPARPLDSLESVTALSYLTRKGLAQREPAGDRPSTIEGWVAWALRRSLVS</sequence>
<feature type="domain" description="AB hydrolase-1" evidence="1">
    <location>
        <begin position="13"/>
        <end position="227"/>
    </location>
</feature>
<dbReference type="InterPro" id="IPR000073">
    <property type="entry name" value="AB_hydrolase_1"/>
</dbReference>
<protein>
    <submittedName>
        <fullName evidence="2">NocK</fullName>
    </submittedName>
</protein>
<name>E5DUI2_9NOCA</name>
<dbReference type="AlphaFoldDB" id="E5DUI2"/>
<dbReference type="InterPro" id="IPR029058">
    <property type="entry name" value="AB_hydrolase_fold"/>
</dbReference>
<evidence type="ECO:0000259" key="1">
    <source>
        <dbReference type="Pfam" id="PF12697"/>
    </source>
</evidence>
<dbReference type="GO" id="GO:0003824">
    <property type="term" value="F:catalytic activity"/>
    <property type="evidence" value="ECO:0007669"/>
    <property type="project" value="UniProtKB-ARBA"/>
</dbReference>
<accession>E5DUI2</accession>
<reference evidence="2" key="1">
    <citation type="journal article" date="2010" name="Mol. Biosyst.">
        <title>Moving posttranslational modifications forward to biosynthesize the glycosylated thiopeptide nocathiacin I in Nocardia sp. ATCC202099.</title>
        <authorList>
            <person name="Ding Y."/>
            <person name="Yu Y."/>
            <person name="Pan H."/>
            <person name="Guo H."/>
            <person name="Li Y."/>
            <person name="Liu W."/>
        </authorList>
    </citation>
    <scope>NUCLEOTIDE SEQUENCE</scope>
    <source>
        <strain evidence="2">ATCC 202099</strain>
    </source>
</reference>
<proteinExistence type="predicted"/>
<dbReference type="InterPro" id="IPR050228">
    <property type="entry name" value="Carboxylesterase_BioH"/>
</dbReference>